<dbReference type="EMBL" id="MNCJ02000331">
    <property type="protein sequence ID" value="KAF5758623.1"/>
    <property type="molecule type" value="Genomic_DNA"/>
</dbReference>
<evidence type="ECO:0000313" key="1">
    <source>
        <dbReference type="EMBL" id="KAF5758623.1"/>
    </source>
</evidence>
<protein>
    <submittedName>
        <fullName evidence="1">Uncharacterized protein</fullName>
    </submittedName>
</protein>
<dbReference type="Gramene" id="mRNA:HanXRQr2_Chr16g0731311">
    <property type="protein sequence ID" value="CDS:HanXRQr2_Chr16g0731311.1"/>
    <property type="gene ID" value="HanXRQr2_Chr16g0731311"/>
</dbReference>
<proteinExistence type="predicted"/>
<keyword evidence="2" id="KW-1185">Reference proteome</keyword>
<organism evidence="1 2">
    <name type="scientific">Helianthus annuus</name>
    <name type="common">Common sunflower</name>
    <dbReference type="NCBI Taxonomy" id="4232"/>
    <lineage>
        <taxon>Eukaryota</taxon>
        <taxon>Viridiplantae</taxon>
        <taxon>Streptophyta</taxon>
        <taxon>Embryophyta</taxon>
        <taxon>Tracheophyta</taxon>
        <taxon>Spermatophyta</taxon>
        <taxon>Magnoliopsida</taxon>
        <taxon>eudicotyledons</taxon>
        <taxon>Gunneridae</taxon>
        <taxon>Pentapetalae</taxon>
        <taxon>asterids</taxon>
        <taxon>campanulids</taxon>
        <taxon>Asterales</taxon>
        <taxon>Asteraceae</taxon>
        <taxon>Asteroideae</taxon>
        <taxon>Heliantheae alliance</taxon>
        <taxon>Heliantheae</taxon>
        <taxon>Helianthus</taxon>
    </lineage>
</organism>
<dbReference type="Proteomes" id="UP000215914">
    <property type="component" value="Unassembled WGS sequence"/>
</dbReference>
<reference evidence="1" key="1">
    <citation type="journal article" date="2017" name="Nature">
        <title>The sunflower genome provides insights into oil metabolism, flowering and Asterid evolution.</title>
        <authorList>
            <person name="Badouin H."/>
            <person name="Gouzy J."/>
            <person name="Grassa C.J."/>
            <person name="Murat F."/>
            <person name="Staton S.E."/>
            <person name="Cottret L."/>
            <person name="Lelandais-Briere C."/>
            <person name="Owens G.L."/>
            <person name="Carrere S."/>
            <person name="Mayjonade B."/>
            <person name="Legrand L."/>
            <person name="Gill N."/>
            <person name="Kane N.C."/>
            <person name="Bowers J.E."/>
            <person name="Hubner S."/>
            <person name="Bellec A."/>
            <person name="Berard A."/>
            <person name="Berges H."/>
            <person name="Blanchet N."/>
            <person name="Boniface M.C."/>
            <person name="Brunel D."/>
            <person name="Catrice O."/>
            <person name="Chaidir N."/>
            <person name="Claudel C."/>
            <person name="Donnadieu C."/>
            <person name="Faraut T."/>
            <person name="Fievet G."/>
            <person name="Helmstetter N."/>
            <person name="King M."/>
            <person name="Knapp S.J."/>
            <person name="Lai Z."/>
            <person name="Le Paslier M.C."/>
            <person name="Lippi Y."/>
            <person name="Lorenzon L."/>
            <person name="Mandel J.R."/>
            <person name="Marage G."/>
            <person name="Marchand G."/>
            <person name="Marquand E."/>
            <person name="Bret-Mestries E."/>
            <person name="Morien E."/>
            <person name="Nambeesan S."/>
            <person name="Nguyen T."/>
            <person name="Pegot-Espagnet P."/>
            <person name="Pouilly N."/>
            <person name="Raftis F."/>
            <person name="Sallet E."/>
            <person name="Schiex T."/>
            <person name="Thomas J."/>
            <person name="Vandecasteele C."/>
            <person name="Vares D."/>
            <person name="Vear F."/>
            <person name="Vautrin S."/>
            <person name="Crespi M."/>
            <person name="Mangin B."/>
            <person name="Burke J.M."/>
            <person name="Salse J."/>
            <person name="Munos S."/>
            <person name="Vincourt P."/>
            <person name="Rieseberg L.H."/>
            <person name="Langlade N.B."/>
        </authorList>
    </citation>
    <scope>NUCLEOTIDE SEQUENCE</scope>
    <source>
        <tissue evidence="1">Leaves</tissue>
    </source>
</reference>
<reference evidence="1" key="2">
    <citation type="submission" date="2020-06" db="EMBL/GenBank/DDBJ databases">
        <title>Helianthus annuus Genome sequencing and assembly Release 2.</title>
        <authorList>
            <person name="Gouzy J."/>
            <person name="Langlade N."/>
            <person name="Munos S."/>
        </authorList>
    </citation>
    <scope>NUCLEOTIDE SEQUENCE</scope>
    <source>
        <tissue evidence="1">Leaves</tissue>
    </source>
</reference>
<name>A0A9K3GXI1_HELAN</name>
<comment type="caution">
    <text evidence="1">The sequence shown here is derived from an EMBL/GenBank/DDBJ whole genome shotgun (WGS) entry which is preliminary data.</text>
</comment>
<dbReference type="AlphaFoldDB" id="A0A9K3GXI1"/>
<sequence length="156" mass="16650">MHRRIDPSFLTNRTGAPQGDELGLMKPLASSSSSWVLNSFISVGANLYGALATGAAPGMISILNSTCLSGGKPGRSSGKTSGYSKMTGMSSIFGLGSSKITCAMYMTQPFFRHFEALSIVTCSGNPYWVSPRMVSESPDGVFITTCFLLQTIWAWL</sequence>
<evidence type="ECO:0000313" key="2">
    <source>
        <dbReference type="Proteomes" id="UP000215914"/>
    </source>
</evidence>
<gene>
    <name evidence="1" type="ORF">HanXRQr2_Chr16g0731311</name>
</gene>
<accession>A0A9K3GXI1</accession>